<evidence type="ECO:0008006" key="3">
    <source>
        <dbReference type="Google" id="ProtNLM"/>
    </source>
</evidence>
<dbReference type="SUPFAM" id="SSF57756">
    <property type="entry name" value="Retrovirus zinc finger-like domains"/>
    <property type="match status" value="1"/>
</dbReference>
<protein>
    <recommendedName>
        <fullName evidence="3">CCHC-type domain-containing protein</fullName>
    </recommendedName>
</protein>
<reference evidence="1 2" key="1">
    <citation type="submission" date="2021-06" db="EMBL/GenBank/DDBJ databases">
        <title>A haploid diamondback moth (Plutella xylostella L.) genome assembly resolves 31 chromosomes and identifies a diamide resistance mutation.</title>
        <authorList>
            <person name="Ward C.M."/>
            <person name="Perry K.D."/>
            <person name="Baker G."/>
            <person name="Powis K."/>
            <person name="Heckel D.G."/>
            <person name="Baxter S.W."/>
        </authorList>
    </citation>
    <scope>NUCLEOTIDE SEQUENCE [LARGE SCALE GENOMIC DNA]</scope>
    <source>
        <strain evidence="1 2">LV</strain>
        <tissue evidence="1">Single pupa</tissue>
    </source>
</reference>
<sequence>MCAAFSPFVGNISSFDHQQQDWSTFKSRLEQFFLANGINEESDKSGVKRRAILLSALTDDSFKLASNLVLPNTLDKVSFQKIIDVLDAHFIPKRCGFAERSKFYAASQQQGESYAQWAVRLRGLAAHCNFKHLEDALLDKFVMGMAAGPEREKIFTLDIKELTLSAAVDQAESVRCARAAAAASAPAGTSGGGDVLFKIEGVSKSQPDTDRVKCAVCGRKNHKTSECRFARYKCKKCNSKGHLRKMCNKVNYVGEDNVSEGDDE</sequence>
<proteinExistence type="predicted"/>
<dbReference type="InterPro" id="IPR036875">
    <property type="entry name" value="Znf_CCHC_sf"/>
</dbReference>
<accession>A0ABQ7Q0M0</accession>
<dbReference type="PANTHER" id="PTHR33198">
    <property type="entry name" value="ANK_REP_REGION DOMAIN-CONTAINING PROTEIN-RELATED"/>
    <property type="match status" value="1"/>
</dbReference>
<evidence type="ECO:0000313" key="2">
    <source>
        <dbReference type="Proteomes" id="UP000823941"/>
    </source>
</evidence>
<keyword evidence="2" id="KW-1185">Reference proteome</keyword>
<comment type="caution">
    <text evidence="1">The sequence shown here is derived from an EMBL/GenBank/DDBJ whole genome shotgun (WGS) entry which is preliminary data.</text>
</comment>
<organism evidence="1 2">
    <name type="scientific">Plutella xylostella</name>
    <name type="common">Diamondback moth</name>
    <name type="synonym">Plutella maculipennis</name>
    <dbReference type="NCBI Taxonomy" id="51655"/>
    <lineage>
        <taxon>Eukaryota</taxon>
        <taxon>Metazoa</taxon>
        <taxon>Ecdysozoa</taxon>
        <taxon>Arthropoda</taxon>
        <taxon>Hexapoda</taxon>
        <taxon>Insecta</taxon>
        <taxon>Pterygota</taxon>
        <taxon>Neoptera</taxon>
        <taxon>Endopterygota</taxon>
        <taxon>Lepidoptera</taxon>
        <taxon>Glossata</taxon>
        <taxon>Ditrysia</taxon>
        <taxon>Yponomeutoidea</taxon>
        <taxon>Plutellidae</taxon>
        <taxon>Plutella</taxon>
    </lineage>
</organism>
<evidence type="ECO:0000313" key="1">
    <source>
        <dbReference type="EMBL" id="KAG7298290.1"/>
    </source>
</evidence>
<dbReference type="Proteomes" id="UP000823941">
    <property type="component" value="Chromosome 24"/>
</dbReference>
<dbReference type="Gene3D" id="4.10.60.10">
    <property type="entry name" value="Zinc finger, CCHC-type"/>
    <property type="match status" value="1"/>
</dbReference>
<gene>
    <name evidence="1" type="ORF">JYU34_017888</name>
</gene>
<dbReference type="EMBL" id="JAHIBW010000024">
    <property type="protein sequence ID" value="KAG7298290.1"/>
    <property type="molecule type" value="Genomic_DNA"/>
</dbReference>
<name>A0ABQ7Q0M0_PLUXY</name>